<organism evidence="2 3">
    <name type="scientific">Sedimentitalea nanhaiensis</name>
    <dbReference type="NCBI Taxonomy" id="999627"/>
    <lineage>
        <taxon>Bacteria</taxon>
        <taxon>Pseudomonadati</taxon>
        <taxon>Pseudomonadota</taxon>
        <taxon>Alphaproteobacteria</taxon>
        <taxon>Rhodobacterales</taxon>
        <taxon>Paracoccaceae</taxon>
        <taxon>Sedimentitalea</taxon>
    </lineage>
</organism>
<dbReference type="AlphaFoldDB" id="A0A1I7E3U3"/>
<accession>A0A1I7E3U3</accession>
<evidence type="ECO:0000313" key="3">
    <source>
        <dbReference type="Proteomes" id="UP000182466"/>
    </source>
</evidence>
<gene>
    <name evidence="2" type="ORF">SAMN05216236_14315</name>
</gene>
<protein>
    <submittedName>
        <fullName evidence="2">Uncharacterized protein</fullName>
    </submittedName>
</protein>
<evidence type="ECO:0000256" key="1">
    <source>
        <dbReference type="SAM" id="MobiDB-lite"/>
    </source>
</evidence>
<dbReference type="Proteomes" id="UP000182466">
    <property type="component" value="Unassembled WGS sequence"/>
</dbReference>
<feature type="compositionally biased region" description="Polar residues" evidence="1">
    <location>
        <begin position="27"/>
        <end position="42"/>
    </location>
</feature>
<feature type="compositionally biased region" description="Basic residues" evidence="1">
    <location>
        <begin position="56"/>
        <end position="67"/>
    </location>
</feature>
<reference evidence="2 3" key="1">
    <citation type="submission" date="2016-10" db="EMBL/GenBank/DDBJ databases">
        <authorList>
            <person name="de Groot N.N."/>
        </authorList>
    </citation>
    <scope>NUCLEOTIDE SEQUENCE [LARGE SCALE GENOMIC DNA]</scope>
    <source>
        <strain evidence="2 3">CGMCC 1.10959</strain>
    </source>
</reference>
<name>A0A1I7E3U3_9RHOB</name>
<dbReference type="EMBL" id="FPAW01000043">
    <property type="protein sequence ID" value="SFU18589.1"/>
    <property type="molecule type" value="Genomic_DNA"/>
</dbReference>
<keyword evidence="3" id="KW-1185">Reference proteome</keyword>
<proteinExistence type="predicted"/>
<feature type="compositionally biased region" description="Polar residues" evidence="1">
    <location>
        <begin position="71"/>
        <end position="87"/>
    </location>
</feature>
<feature type="region of interest" description="Disordered" evidence="1">
    <location>
        <begin position="27"/>
        <end position="87"/>
    </location>
</feature>
<dbReference type="STRING" id="999627.SAMN05216236_14315"/>
<evidence type="ECO:0000313" key="2">
    <source>
        <dbReference type="EMBL" id="SFU18589.1"/>
    </source>
</evidence>
<sequence>MLRVIRLKLDIVQAQSGRFFSAAIQRAMTSKTPPRPTQAQGSSRDDRLKAALKANLARRKAQARSRKAAQTTDTDTPSGNTKNTDKE</sequence>